<dbReference type="PRINTS" id="PR00036">
    <property type="entry name" value="HTHLACI"/>
</dbReference>
<dbReference type="SUPFAM" id="SSF47413">
    <property type="entry name" value="lambda repressor-like DNA-binding domains"/>
    <property type="match status" value="1"/>
</dbReference>
<dbReference type="InterPro" id="IPR010982">
    <property type="entry name" value="Lambda_DNA-bd_dom_sf"/>
</dbReference>
<name>Z9JVU3_9MICO</name>
<evidence type="ECO:0000256" key="2">
    <source>
        <dbReference type="ARBA" id="ARBA00023125"/>
    </source>
</evidence>
<dbReference type="PANTHER" id="PTHR30146">
    <property type="entry name" value="LACI-RELATED TRANSCRIPTIONAL REPRESSOR"/>
    <property type="match status" value="1"/>
</dbReference>
<keyword evidence="4" id="KW-0175">Coiled coil</keyword>
<dbReference type="Pfam" id="PF00356">
    <property type="entry name" value="LacI"/>
    <property type="match status" value="1"/>
</dbReference>
<evidence type="ECO:0000256" key="4">
    <source>
        <dbReference type="SAM" id="Coils"/>
    </source>
</evidence>
<keyword evidence="7" id="KW-1185">Reference proteome</keyword>
<dbReference type="Gene3D" id="1.10.260.40">
    <property type="entry name" value="lambda repressor-like DNA-binding domains"/>
    <property type="match status" value="1"/>
</dbReference>
<dbReference type="AlphaFoldDB" id="Z9JVU3"/>
<reference evidence="6 7" key="1">
    <citation type="submission" date="2014-02" db="EMBL/GenBank/DDBJ databases">
        <title>Genome sequence of Brachybacterium phenoliresistens strain W13A50.</title>
        <authorList>
            <person name="Wang X."/>
        </authorList>
    </citation>
    <scope>NUCLEOTIDE SEQUENCE [LARGE SCALE GENOMIC DNA]</scope>
    <source>
        <strain evidence="6 7">W13A50</strain>
    </source>
</reference>
<organism evidence="6 7">
    <name type="scientific">Brachybacterium phenoliresistens</name>
    <dbReference type="NCBI Taxonomy" id="396014"/>
    <lineage>
        <taxon>Bacteria</taxon>
        <taxon>Bacillati</taxon>
        <taxon>Actinomycetota</taxon>
        <taxon>Actinomycetes</taxon>
        <taxon>Micrococcales</taxon>
        <taxon>Dermabacteraceae</taxon>
        <taxon>Brachybacterium</taxon>
    </lineage>
</organism>
<keyword evidence="3" id="KW-0804">Transcription</keyword>
<dbReference type="RefSeq" id="WP_198025333.1">
    <property type="nucleotide sequence ID" value="NZ_BAAAOW010000009.1"/>
</dbReference>
<accession>Z9JVU3</accession>
<keyword evidence="2" id="KW-0238">DNA-binding</keyword>
<dbReference type="PROSITE" id="PS50932">
    <property type="entry name" value="HTH_LACI_2"/>
    <property type="match status" value="1"/>
</dbReference>
<dbReference type="InterPro" id="IPR028082">
    <property type="entry name" value="Peripla_BP_I"/>
</dbReference>
<dbReference type="CDD" id="cd01392">
    <property type="entry name" value="HTH_LacI"/>
    <property type="match status" value="1"/>
</dbReference>
<proteinExistence type="predicted"/>
<dbReference type="STRING" id="396014.BF93_10660"/>
<feature type="coiled-coil region" evidence="4">
    <location>
        <begin position="181"/>
        <end position="208"/>
    </location>
</feature>
<evidence type="ECO:0000259" key="5">
    <source>
        <dbReference type="PROSITE" id="PS50932"/>
    </source>
</evidence>
<sequence>MASIKDVARAAGVSIGTVSNVLNRPDIVSPARRSAVEAAIAELGYVRNDAARQLKAGRSQTVGCIVLDISNPFYAQLAAGAEMAAESSGIGVLTGNSGHRVERERLQLSLFEEQRVRGILLASRGGTEDLVRAIHDRGTPIILMETDEHEDSFCSVSTDDRAGGRMAVAHLLQTGRRRIAVVAAKLELRQVEARIAGARAAVDAVEGASLEIIEADDLTVLAGRAAGSAIAARPARKRPDGVFCVNDLVAAGVMQAFAFEDRIRMPEDVALIGYDDIAFSRSTIVPLSSVAQAAEMMGRTAYALLEEEVAYGDEHVHRHVTFRPELVVRRSTDPEAKDPMETDGR</sequence>
<evidence type="ECO:0000313" key="6">
    <source>
        <dbReference type="EMBL" id="EWS82103.1"/>
    </source>
</evidence>
<dbReference type="GO" id="GO:0003700">
    <property type="term" value="F:DNA-binding transcription factor activity"/>
    <property type="evidence" value="ECO:0007669"/>
    <property type="project" value="TreeGrafter"/>
</dbReference>
<protein>
    <submittedName>
        <fullName evidence="6">LacI family transcriptional regulator</fullName>
    </submittedName>
</protein>
<feature type="domain" description="HTH lacI-type" evidence="5">
    <location>
        <begin position="2"/>
        <end position="56"/>
    </location>
</feature>
<dbReference type="SUPFAM" id="SSF53822">
    <property type="entry name" value="Periplasmic binding protein-like I"/>
    <property type="match status" value="1"/>
</dbReference>
<dbReference type="Proteomes" id="UP000023067">
    <property type="component" value="Unassembled WGS sequence"/>
</dbReference>
<dbReference type="PROSITE" id="PS00356">
    <property type="entry name" value="HTH_LACI_1"/>
    <property type="match status" value="1"/>
</dbReference>
<evidence type="ECO:0000313" key="7">
    <source>
        <dbReference type="Proteomes" id="UP000023067"/>
    </source>
</evidence>
<comment type="caution">
    <text evidence="6">The sequence shown here is derived from an EMBL/GenBank/DDBJ whole genome shotgun (WGS) entry which is preliminary data.</text>
</comment>
<dbReference type="Pfam" id="PF13377">
    <property type="entry name" value="Peripla_BP_3"/>
    <property type="match status" value="1"/>
</dbReference>
<dbReference type="Gene3D" id="3.40.50.2300">
    <property type="match status" value="2"/>
</dbReference>
<dbReference type="PATRIC" id="fig|396014.3.peg.643"/>
<dbReference type="SMART" id="SM00354">
    <property type="entry name" value="HTH_LACI"/>
    <property type="match status" value="1"/>
</dbReference>
<gene>
    <name evidence="6" type="ORF">BF93_10660</name>
</gene>
<dbReference type="HOGENOM" id="CLU_037628_6_1_11"/>
<evidence type="ECO:0000256" key="1">
    <source>
        <dbReference type="ARBA" id="ARBA00023015"/>
    </source>
</evidence>
<keyword evidence="1" id="KW-0805">Transcription regulation</keyword>
<dbReference type="InterPro" id="IPR000843">
    <property type="entry name" value="HTH_LacI"/>
</dbReference>
<dbReference type="PANTHER" id="PTHR30146:SF109">
    <property type="entry name" value="HTH-TYPE TRANSCRIPTIONAL REGULATOR GALS"/>
    <property type="match status" value="1"/>
</dbReference>
<dbReference type="EMBL" id="JDYK01000003">
    <property type="protein sequence ID" value="EWS82103.1"/>
    <property type="molecule type" value="Genomic_DNA"/>
</dbReference>
<evidence type="ECO:0000256" key="3">
    <source>
        <dbReference type="ARBA" id="ARBA00023163"/>
    </source>
</evidence>
<dbReference type="GO" id="GO:0000976">
    <property type="term" value="F:transcription cis-regulatory region binding"/>
    <property type="evidence" value="ECO:0007669"/>
    <property type="project" value="TreeGrafter"/>
</dbReference>
<dbReference type="InterPro" id="IPR046335">
    <property type="entry name" value="LacI/GalR-like_sensor"/>
</dbReference>
<dbReference type="eggNOG" id="COG1609">
    <property type="taxonomic scope" value="Bacteria"/>
</dbReference>